<dbReference type="Proteomes" id="UP000239290">
    <property type="component" value="Unassembled WGS sequence"/>
</dbReference>
<evidence type="ECO:0000313" key="3">
    <source>
        <dbReference type="Proteomes" id="UP000239290"/>
    </source>
</evidence>
<evidence type="ECO:0000256" key="1">
    <source>
        <dbReference type="SAM" id="MobiDB-lite"/>
    </source>
</evidence>
<feature type="compositionally biased region" description="Low complexity" evidence="1">
    <location>
        <begin position="58"/>
        <end position="70"/>
    </location>
</feature>
<dbReference type="AlphaFoldDB" id="A0A2S8J1L2"/>
<reference evidence="3" key="1">
    <citation type="submission" date="2018-02" db="EMBL/GenBank/DDBJ databases">
        <title>Draft genome sequencing of Rhodococcus opacus KU647198.</title>
        <authorList>
            <person name="Zheng B.-X."/>
        </authorList>
    </citation>
    <scope>NUCLEOTIDE SEQUENCE [LARGE SCALE GENOMIC DNA]</scope>
    <source>
        <strain evidence="3">04-OD7</strain>
    </source>
</reference>
<protein>
    <submittedName>
        <fullName evidence="2">Uncharacterized protein</fullName>
    </submittedName>
</protein>
<comment type="caution">
    <text evidence="2">The sequence shown here is derived from an EMBL/GenBank/DDBJ whole genome shotgun (WGS) entry which is preliminary data.</text>
</comment>
<name>A0A2S8J1L2_RHOOP</name>
<feature type="region of interest" description="Disordered" evidence="1">
    <location>
        <begin position="40"/>
        <end position="80"/>
    </location>
</feature>
<accession>A0A2S8J1L2</accession>
<organism evidence="2 3">
    <name type="scientific">Rhodococcus opacus</name>
    <name type="common">Nocardia opaca</name>
    <dbReference type="NCBI Taxonomy" id="37919"/>
    <lineage>
        <taxon>Bacteria</taxon>
        <taxon>Bacillati</taxon>
        <taxon>Actinomycetota</taxon>
        <taxon>Actinomycetes</taxon>
        <taxon>Mycobacteriales</taxon>
        <taxon>Nocardiaceae</taxon>
        <taxon>Rhodococcus</taxon>
    </lineage>
</organism>
<proteinExistence type="predicted"/>
<dbReference type="EMBL" id="PUIO01000038">
    <property type="protein sequence ID" value="PQP20918.1"/>
    <property type="molecule type" value="Genomic_DNA"/>
</dbReference>
<sequence length="80" mass="8477">MIAVPDSYADVVERLCGEFDGRVPLPMVTQIVRQCCREASSADSHFPADPTPRGLEGLARQRLQAAATRGGTTGSGDETS</sequence>
<evidence type="ECO:0000313" key="2">
    <source>
        <dbReference type="EMBL" id="PQP20918.1"/>
    </source>
</evidence>
<gene>
    <name evidence="2" type="ORF">C5613_27395</name>
</gene>